<keyword evidence="1" id="KW-0812">Transmembrane</keyword>
<gene>
    <name evidence="2" type="ORF">LMG22037_04703</name>
</gene>
<accession>A0A6J5BXB6</accession>
<dbReference type="AlphaFoldDB" id="A0A6J5BXB6"/>
<evidence type="ECO:0000256" key="1">
    <source>
        <dbReference type="SAM" id="Phobius"/>
    </source>
</evidence>
<sequence length="63" mass="6933">MDDKRTLSEADVRAIAEQIERGITQRFQLNVGRGVLGFAWKVVLYALICLAAYGAGGGFKKFL</sequence>
<dbReference type="Proteomes" id="UP000494249">
    <property type="component" value="Unassembled WGS sequence"/>
</dbReference>
<organism evidence="2 3">
    <name type="scientific">Paraburkholderia phenoliruptrix</name>
    <dbReference type="NCBI Taxonomy" id="252970"/>
    <lineage>
        <taxon>Bacteria</taxon>
        <taxon>Pseudomonadati</taxon>
        <taxon>Pseudomonadota</taxon>
        <taxon>Betaproteobacteria</taxon>
        <taxon>Burkholderiales</taxon>
        <taxon>Burkholderiaceae</taxon>
        <taxon>Paraburkholderia</taxon>
    </lineage>
</organism>
<reference evidence="2 3" key="1">
    <citation type="submission" date="2020-04" db="EMBL/GenBank/DDBJ databases">
        <authorList>
            <person name="De Canck E."/>
        </authorList>
    </citation>
    <scope>NUCLEOTIDE SEQUENCE [LARGE SCALE GENOMIC DNA]</scope>
    <source>
        <strain evidence="2 3">LMG 22037</strain>
    </source>
</reference>
<evidence type="ECO:0000313" key="3">
    <source>
        <dbReference type="Proteomes" id="UP000494249"/>
    </source>
</evidence>
<keyword evidence="1" id="KW-0472">Membrane</keyword>
<evidence type="ECO:0000313" key="2">
    <source>
        <dbReference type="EMBL" id="CAB3720251.1"/>
    </source>
</evidence>
<protein>
    <submittedName>
        <fullName evidence="2">Uncharacterized protein</fullName>
    </submittedName>
</protein>
<feature type="transmembrane region" description="Helical" evidence="1">
    <location>
        <begin position="38"/>
        <end position="59"/>
    </location>
</feature>
<dbReference type="RefSeq" id="WP_035482269.1">
    <property type="nucleotide sequence ID" value="NZ_CADFGL010000010.1"/>
</dbReference>
<proteinExistence type="predicted"/>
<name>A0A6J5BXB6_9BURK</name>
<keyword evidence="1" id="KW-1133">Transmembrane helix</keyword>
<dbReference type="EMBL" id="CADIKB010000028">
    <property type="protein sequence ID" value="CAB3720251.1"/>
    <property type="molecule type" value="Genomic_DNA"/>
</dbReference>